<feature type="chain" id="PRO_5017459941" evidence="1">
    <location>
        <begin position="18"/>
        <end position="37"/>
    </location>
</feature>
<feature type="non-terminal residue" evidence="2">
    <location>
        <position position="37"/>
    </location>
</feature>
<keyword evidence="1" id="KW-0732">Signal</keyword>
<proteinExistence type="predicted"/>
<name>A0A392TZV7_9FABA</name>
<keyword evidence="3" id="KW-1185">Reference proteome</keyword>
<evidence type="ECO:0000256" key="1">
    <source>
        <dbReference type="SAM" id="SignalP"/>
    </source>
</evidence>
<feature type="signal peptide" evidence="1">
    <location>
        <begin position="1"/>
        <end position="17"/>
    </location>
</feature>
<dbReference type="EMBL" id="LXQA010700738">
    <property type="protein sequence ID" value="MCI66712.1"/>
    <property type="molecule type" value="Genomic_DNA"/>
</dbReference>
<protein>
    <submittedName>
        <fullName evidence="2">Uncharacterized protein</fullName>
    </submittedName>
</protein>
<dbReference type="Proteomes" id="UP000265520">
    <property type="component" value="Unassembled WGS sequence"/>
</dbReference>
<dbReference type="AlphaFoldDB" id="A0A392TZV7"/>
<evidence type="ECO:0000313" key="3">
    <source>
        <dbReference type="Proteomes" id="UP000265520"/>
    </source>
</evidence>
<accession>A0A392TZV7</accession>
<reference evidence="2 3" key="1">
    <citation type="journal article" date="2018" name="Front. Plant Sci.">
        <title>Red Clover (Trifolium pratense) and Zigzag Clover (T. medium) - A Picture of Genomic Similarities and Differences.</title>
        <authorList>
            <person name="Dluhosova J."/>
            <person name="Istvanek J."/>
            <person name="Nedelnik J."/>
            <person name="Repkova J."/>
        </authorList>
    </citation>
    <scope>NUCLEOTIDE SEQUENCE [LARGE SCALE GENOMIC DNA]</scope>
    <source>
        <strain evidence="3">cv. 10/8</strain>
        <tissue evidence="2">Leaf</tissue>
    </source>
</reference>
<sequence>MCGNLLFLQVIYVATIGDNDGVNSQSVCCIGLVAFLL</sequence>
<comment type="caution">
    <text evidence="2">The sequence shown here is derived from an EMBL/GenBank/DDBJ whole genome shotgun (WGS) entry which is preliminary data.</text>
</comment>
<organism evidence="2 3">
    <name type="scientific">Trifolium medium</name>
    <dbReference type="NCBI Taxonomy" id="97028"/>
    <lineage>
        <taxon>Eukaryota</taxon>
        <taxon>Viridiplantae</taxon>
        <taxon>Streptophyta</taxon>
        <taxon>Embryophyta</taxon>
        <taxon>Tracheophyta</taxon>
        <taxon>Spermatophyta</taxon>
        <taxon>Magnoliopsida</taxon>
        <taxon>eudicotyledons</taxon>
        <taxon>Gunneridae</taxon>
        <taxon>Pentapetalae</taxon>
        <taxon>rosids</taxon>
        <taxon>fabids</taxon>
        <taxon>Fabales</taxon>
        <taxon>Fabaceae</taxon>
        <taxon>Papilionoideae</taxon>
        <taxon>50 kb inversion clade</taxon>
        <taxon>NPAAA clade</taxon>
        <taxon>Hologalegina</taxon>
        <taxon>IRL clade</taxon>
        <taxon>Trifolieae</taxon>
        <taxon>Trifolium</taxon>
    </lineage>
</organism>
<evidence type="ECO:0000313" key="2">
    <source>
        <dbReference type="EMBL" id="MCI66712.1"/>
    </source>
</evidence>